<dbReference type="Proteomes" id="UP000030641">
    <property type="component" value="Unassembled WGS sequence"/>
</dbReference>
<feature type="region of interest" description="Disordered" evidence="12">
    <location>
        <begin position="912"/>
        <end position="939"/>
    </location>
</feature>
<sequence>MGRIKKTATERHEATISPYITEFIKTLIELPLHKVPEHIASFPHTWPFPRGDLYHWIAPLNRFDRILDSFTSLYALDKGPQTQPFELRLLRKGDAEDGSVTDVSVQELEARGFSADGDRELIESILSFTRVLLERCGNRSLYASSAHLNHLLNTVSLSLLKITLRVSLRLAQRYHTSRMRVASPHSLNALLAGHYSINLDRIQKLASPFPKKPVATPIFGQTPSKNKEKEDVVKPGVNTSDIEALVKAKDIPLAYKEELSSVHLTYYDKTDASVPASSVEARAPYTPGSPMPPVTPTPVRRTSNLGPGSARAERVSSNTDTPETPVRPQQIESSSAGPKVLELSSAQLSGAESWKVIEENVTKVPEENQFDLLQRVRVASAFQTSKAAVHDLVAVRILAISNLAYVYGETTFQQRIGQPDSEEPRRTQLAQQLTDMLQPPNSGQEEVSHEMTVIVIQALEALAKCKSKAAEIATALNITVSHGVLFYVLRKILATLGDETASSQDQEWCKDVFDLVMTLTPSVPHPQRNAEVLVSAGFPEILVDILKLRTEQAEIYFPIALGFFDSFIHNGVRDTFQAIVNAKGLDVLADLTAYEVQRSLEAAQKQQGLPNEYKTKITDFQIPFNSQQTLRQLLKFVAHMYHHNLGTDDRLLRNFVDSPQLLGALRKIFDNAPIFGSNVWSGAMNILSSFIHNEPTSYQVIAEAGLSKGFLEAVTQQPITVSDIVVENADKEDEDITETEAAGEEIRESTMVDSTEDNSNSASTSKAAGILPVGETMREIPTAFGAICLNENGMRMFQASQALEKFLEIFESPEHIKAMEEDFEVPQYIGTAFDELVRHHPQLKERTSNAVVTMVRNVMVICQRRAELQGVGAKLWLPGDKGLQVAGGRDALRGMSFTEVETAFDADDTDFHDRVQHAPDSSKTSVQESELESDTLTKGRGGGYSTSDFIAMVCKFLNGFLSNHSMAAAFCQAAGAEILLDFATAACNPYNFHETSAQTELIRVLQQLVEHKPHLILPSLARRTQFAFFQLRPLAEHRPGKTYFGDLTESTITSSTSQRNAMVSNATYTAKAMVQVQFLCHVFSQVFSMHVFHSNRNVPHHFFGQVNLTDIYTDLIDDLGQLYSSCVWEAITMRNNMPEDWRKQIHISGMSFDHSEADNVMGLSASSSSHSNKPDADGSLQQHNDTEAQKVAARNSAQFKNCQILASLSNQVSTSILSFFQAMGKSLLWKHSSRITLSDYQKQNAGEMADHLASALIGHIATSRPSTMSEVDRVAYDIVVLTSTLQTLVDERKTTRTGGTHREVFTLVLLAFYRKGGFKELEVRLQQFGKLVEQNKAASQETSATEQVTSSKRIHALALAGIDKILEFYNKITQSKNITDAQQTSVMAVRDKQKSDYFSAQQFVVEIRNAVLPQISEMWKSSVMEALPAHSVKFIVDLLKLMLEGEGERDAIKRSENLKRRVAAEPRKWEVRHATKDLLKAEGFDDDLLCIEALYRCNNVLTAAKEYYVLRRDNQGSHIPIYPLPPSEETEPPTQEQTGDTTNQSTASGEPSVEMQDADEAGSGTQDTDGDRSEADLLLGTGNRRMMLPQDMLRGGIAEVLSHALGGGEELMRALPVHRRPSEETNRPADVVTEESFVTIEDLDDKRKNIRVGLIDRCLDVLNTHTEVTFELADLITAAVAKPGQDQSSKVEIGETLVNSLMSLRPEEGTPPEGKKVASYAHLLALVIQDREFFDASLETLKENFEQFGDFIKMFQGQKSEETSPWVSNVLLIIERVLAEDEKPQQIHWTAPSYDAPPLEQDVIELQPPIVPDEDKIRVFDALVEILPRIGKDESLALSVTRALVILTRRRALAKKLGEKLSISRLFVMMKQLSGLAGERLQSTFLILLRHIIEDEETIREIMRTEIQATFESKGITRSFDTTHYTRTLFHLALRSPEIFVEVTNEKVQITKYDQNRPGGAQSLALKKVEQAEETKKSEQSGEGEPSVVPERPTIERTKTGDLKPPSVDNPDGVVQFLLKELSSLKVVEDNEVQAPKPVSTETAATTTPSDVEMSDSTPTPVAEQVSASAVDAESKQSDNKPVFKADQHPIFAYRCFILHCLVELLGSYNRTKIEFINFSRKAEYQASTPSKPRSGLLNYFLTSLIPIASLSHPEDIASKKQAATNNWAINTIVSLCSKTSERVIGLKLSTSDEESDLAYVRKFVLEHALKAYKDAMASSEPLDQKYARLLSLSNLFYRMLTGKQQPGINHFMVDMNSVSQKQLGRFMYEKNFITALTSSIAELDLNFPGAKRAVKYILRPLKLLTDIGVTLSISGDVSAPGTTDDDEISSATSVSDDENEREETPDLFRNSTLGMFEAANSEDDEDESGSDEAEEYYEGDEYDEEMDYDEYEEGGPGLHEGDVISDEDDDIDGMGPIEGLPGDIDVGVDMDEDESGDDDDDSDMDDADSDEGDSIEIIDEITGDDENASMEEDDDEDDEDDEDDGEEDWDDDDDDEDGDAYHHGALPMDALIPAHGGPFGGAIPVLDEDRSDLMDPNDGDDPMLTLDMGGPEQYFEDEMAEDDEDNEEDDDEEVLGYEPEHDDPENDEMEWGWETAAMPSAHGWRRPGAPFYTMEDPPLGLPRSHRGGAVGRGDEDGTNPLLQRSGRDATAGGLPRHGDMHDWLHQGHRPRLGGQDGLSFVSDLIQMVGPSGARISVVDGSGALGFPPAALAGGMPPAVFHIAGGSPGRFGLPDIRAIQRITRGLTGREGPSSGRVSSSDPIAAVAFTPTPTTIRWQEEARLLFGHLYLETAMKVVESLLRLLVPPAMEAKRQKDKADAERKVAEEKAREEQRLKEEAERVEREAREQREQEERAAKEAEQAEALARERAERGEPTEATESMEGVEQSEAEPSADAAPRVVTNIRGREVDITHLGIDLEYLDALPEDMREEVIMQQFQEQRQQERTQEATPGQGGGRSSEINREFLDALPPDIQAELLASEAADRRRREREEQRRRATANGNAPVPQAGDMDMADFFATLNPALRQQVLLDADAGTLAGFPAEFQAEARTLLGNIQRHRGGRERRESDRPQDEPEAPEPEEQRVRRPVIQMLDKSGVATLLRLMFVAMQDSARTTMQAILSDICKNTQNRAEVISILLSILQDGSSDANALEKSFAHLTLRAKQMSGQKTPQPLKRSLTGSQFSAPNTDVSPLMIVQQCLSTLTHLANENPRVSSFFLSEHETSISQRAKSLKKGKGKESKAAKYPLNALLTLLDRKSIIENSAVMEALASLLIRVTEPLKILLRKAKDAEKEKGRTAEIAIAASADVPMVEGEASATAATDAPVEADKPQEPVAKTEEKKKHRDLTPPEVPEENLRLVVNIIAARECNGKTFQSTLDIINHLSAIPGAKDIFGKELVQRAQDLGDAVLVDLQKLAPQIQNAKTSTDIQGIALANFSPASSHQSKLLRVLLALDYLFDPKRPHDRQASTSAEATPSKARQDLLSTLYETSTFAKLWSNLSDCLTAIRERGSMNNVATILQPLIESFMVVCKNTTSKEANLAASQELTTSAPQPDSRIEKLFFSFTEDHRKILNDLVRNNPKLLNGTFDVLAKNSKVLEFDNKRNYFTRRMHTRNAEDRIAHPSVQLNIRRDQIFMDSFKNLYYKSPNEIKYGKLNIRFHGEEGVDAGGVTREWFAALSRQMFNPDYALFNPVASDRTTFHPNPMSDINPEHLTFFKFVGRIIGKALYEGRVLDCHFSRAVYRRILGKPVSLKDMETLDLDYYKSLCWILENDITDVTFETFSVEVDRFGETETVDLIENGRDIPVTEENKQEYVRLVVDHRLIKSVEEQLEHFLKGFHEIIPAELVAIFNEQELELLISGLPDIDVDDWKGNTEYHNYQQTSPQIQWFWRAVRSFDKEEKAKLLQFVTGTSKVPLNGFKELEGMNGFTKFNIHRDYGSKDRLPSSHTCFNQIDLPEYETYEQLRHQMYTAMTQGSEYFGFA</sequence>
<evidence type="ECO:0000313" key="15">
    <source>
        <dbReference type="Proteomes" id="UP000030641"/>
    </source>
</evidence>
<keyword evidence="15" id="KW-1185">Reference proteome</keyword>
<dbReference type="RefSeq" id="XP_013341660.1">
    <property type="nucleotide sequence ID" value="XM_013486206.1"/>
</dbReference>
<keyword evidence="8" id="KW-0509">mRNA transport</keyword>
<feature type="compositionally biased region" description="Basic and acidic residues" evidence="12">
    <location>
        <begin position="2983"/>
        <end position="2996"/>
    </location>
</feature>
<evidence type="ECO:0000256" key="10">
    <source>
        <dbReference type="ARBA" id="ARBA00034494"/>
    </source>
</evidence>
<dbReference type="STRING" id="1043005.A0A074YAV6"/>
<evidence type="ECO:0000259" key="13">
    <source>
        <dbReference type="PROSITE" id="PS50237"/>
    </source>
</evidence>
<evidence type="ECO:0000256" key="5">
    <source>
        <dbReference type="ARBA" id="ARBA00022448"/>
    </source>
</evidence>
<dbReference type="FunFam" id="3.90.1750.10:FF:000003">
    <property type="entry name" value="E3 ubiquitin-protein ligase UPL1"/>
    <property type="match status" value="1"/>
</dbReference>
<feature type="region of interest" description="Disordered" evidence="12">
    <location>
        <begin position="2629"/>
        <end position="2652"/>
    </location>
</feature>
<gene>
    <name evidence="14" type="ORF">AUEXF2481DRAFT_90722</name>
</gene>
<dbReference type="OMA" id="ADEMKYG"/>
<evidence type="ECO:0000256" key="8">
    <source>
        <dbReference type="ARBA" id="ARBA00022816"/>
    </source>
</evidence>
<dbReference type="InterPro" id="IPR035983">
    <property type="entry name" value="Hect_E3_ubiquitin_ligase"/>
</dbReference>
<dbReference type="CDD" id="cd00078">
    <property type="entry name" value="HECTc"/>
    <property type="match status" value="1"/>
</dbReference>
<feature type="compositionally biased region" description="Polar residues" evidence="12">
    <location>
        <begin position="2040"/>
        <end position="2060"/>
    </location>
</feature>
<feature type="compositionally biased region" description="Acidic residues" evidence="12">
    <location>
        <begin position="2427"/>
        <end position="2499"/>
    </location>
</feature>
<dbReference type="HOGENOM" id="CLU_000215_0_1_1"/>
<keyword evidence="9" id="KW-0539">Nucleus</keyword>
<dbReference type="InterPro" id="IPR025527">
    <property type="entry name" value="HUWE1/Rev1_UBM"/>
</dbReference>
<feature type="region of interest" description="Disordered" evidence="12">
    <location>
        <begin position="1518"/>
        <end position="1583"/>
    </location>
</feature>
<dbReference type="GO" id="GO:0006511">
    <property type="term" value="P:ubiquitin-dependent protein catabolic process"/>
    <property type="evidence" value="ECO:0007669"/>
    <property type="project" value="TreeGrafter"/>
</dbReference>
<dbReference type="EC" id="2.3.2.26" evidence="4"/>
<dbReference type="InterPro" id="IPR010314">
    <property type="entry name" value="E3_Ub_ligase_DUF913"/>
</dbReference>
<proteinExistence type="inferred from homology"/>
<dbReference type="FunFam" id="3.30.2410.10:FF:000004">
    <property type="entry name" value="E3 ubiquitin-protein ligase HUWE1, variant"/>
    <property type="match status" value="1"/>
</dbReference>
<feature type="region of interest" description="Disordered" evidence="12">
    <location>
        <begin position="2938"/>
        <end position="2961"/>
    </location>
</feature>
<dbReference type="Pfam" id="PF00632">
    <property type="entry name" value="HECT"/>
    <property type="match status" value="1"/>
</dbReference>
<dbReference type="FunCoup" id="A0A074YAV6">
    <property type="interactions" value="1062"/>
</dbReference>
<dbReference type="SMART" id="SM00119">
    <property type="entry name" value="HECTc"/>
    <property type="match status" value="1"/>
</dbReference>
<feature type="region of interest" description="Disordered" evidence="12">
    <location>
        <begin position="275"/>
        <end position="338"/>
    </location>
</feature>
<dbReference type="UniPathway" id="UPA00143"/>
<dbReference type="PANTHER" id="PTHR11254">
    <property type="entry name" value="HECT DOMAIN UBIQUITIN-PROTEIN LIGASE"/>
    <property type="match status" value="1"/>
</dbReference>
<feature type="region of interest" description="Disordered" evidence="12">
    <location>
        <begin position="3314"/>
        <end position="3350"/>
    </location>
</feature>
<feature type="compositionally biased region" description="Pro residues" evidence="12">
    <location>
        <begin position="287"/>
        <end position="296"/>
    </location>
</feature>
<feature type="region of interest" description="Disordered" evidence="12">
    <location>
        <begin position="1969"/>
        <end position="2010"/>
    </location>
</feature>
<dbReference type="SUPFAM" id="SSF56204">
    <property type="entry name" value="Hect, E3 ligase catalytic domain"/>
    <property type="match status" value="1"/>
</dbReference>
<dbReference type="OrthoDB" id="8068875at2759"/>
<feature type="compositionally biased region" description="Polar residues" evidence="12">
    <location>
        <begin position="751"/>
        <end position="765"/>
    </location>
</feature>
<dbReference type="GO" id="GO:0051028">
    <property type="term" value="P:mRNA transport"/>
    <property type="evidence" value="ECO:0007669"/>
    <property type="project" value="UniProtKB-KW"/>
</dbReference>
<feature type="active site" description="Glycyl thioester intermediate" evidence="11">
    <location>
        <position position="3949"/>
    </location>
</feature>
<evidence type="ECO:0000313" key="14">
    <source>
        <dbReference type="EMBL" id="KEQ93089.1"/>
    </source>
</evidence>
<feature type="compositionally biased region" description="Basic and acidic residues" evidence="12">
    <location>
        <begin position="3327"/>
        <end position="3341"/>
    </location>
</feature>
<feature type="compositionally biased region" description="Acidic residues" evidence="12">
    <location>
        <begin position="731"/>
        <end position="743"/>
    </location>
</feature>
<dbReference type="GO" id="GO:0005737">
    <property type="term" value="C:cytoplasm"/>
    <property type="evidence" value="ECO:0007669"/>
    <property type="project" value="TreeGrafter"/>
</dbReference>
<accession>A0A074YAV6</accession>
<dbReference type="Pfam" id="PF06012">
    <property type="entry name" value="DUF908"/>
    <property type="match status" value="1"/>
</dbReference>
<feature type="region of interest" description="Disordered" evidence="12">
    <location>
        <begin position="2315"/>
        <end position="2588"/>
    </location>
</feature>
<keyword evidence="6" id="KW-0808">Transferase</keyword>
<feature type="region of interest" description="Disordered" evidence="12">
    <location>
        <begin position="2033"/>
        <end position="2077"/>
    </location>
</feature>
<dbReference type="Gene3D" id="3.90.1750.10">
    <property type="entry name" value="Hect, E3 ligase catalytic domains"/>
    <property type="match status" value="1"/>
</dbReference>
<feature type="compositionally biased region" description="Low complexity" evidence="12">
    <location>
        <begin position="1532"/>
        <end position="1542"/>
    </location>
</feature>
<evidence type="ECO:0000256" key="7">
    <source>
        <dbReference type="ARBA" id="ARBA00022786"/>
    </source>
</evidence>
<name>A0A074YAV6_AURSE</name>
<dbReference type="GO" id="GO:0000209">
    <property type="term" value="P:protein polyubiquitination"/>
    <property type="evidence" value="ECO:0007669"/>
    <property type="project" value="TreeGrafter"/>
</dbReference>
<dbReference type="Pfam" id="PF14377">
    <property type="entry name" value="UBM"/>
    <property type="match status" value="3"/>
</dbReference>
<keyword evidence="7 11" id="KW-0833">Ubl conjugation pathway</keyword>
<dbReference type="InParanoid" id="A0A074YAV6"/>
<feature type="compositionally biased region" description="Acidic residues" evidence="12">
    <location>
        <begin position="2555"/>
        <end position="2588"/>
    </location>
</feature>
<evidence type="ECO:0000256" key="6">
    <source>
        <dbReference type="ARBA" id="ARBA00022679"/>
    </source>
</evidence>
<evidence type="ECO:0000256" key="11">
    <source>
        <dbReference type="PROSITE-ProRule" id="PRU00104"/>
    </source>
</evidence>
<dbReference type="GO" id="GO:0005634">
    <property type="term" value="C:nucleus"/>
    <property type="evidence" value="ECO:0007669"/>
    <property type="project" value="UniProtKB-SubCell"/>
</dbReference>
<feature type="compositionally biased region" description="Acidic residues" evidence="12">
    <location>
        <begin position="2404"/>
        <end position="2413"/>
    </location>
</feature>
<feature type="compositionally biased region" description="Basic and acidic residues" evidence="12">
    <location>
        <begin position="1969"/>
        <end position="1980"/>
    </location>
</feature>
<feature type="region of interest" description="Disordered" evidence="12">
    <location>
        <begin position="2980"/>
        <end position="3011"/>
    </location>
</feature>
<evidence type="ECO:0000256" key="3">
    <source>
        <dbReference type="ARBA" id="ARBA00004906"/>
    </source>
</evidence>
<dbReference type="Gene3D" id="3.30.2410.10">
    <property type="entry name" value="Hect, E3 ligase catalytic domain"/>
    <property type="match status" value="1"/>
</dbReference>
<dbReference type="GO" id="GO:0061630">
    <property type="term" value="F:ubiquitin protein ligase activity"/>
    <property type="evidence" value="ECO:0007669"/>
    <property type="project" value="UniProtKB-EC"/>
</dbReference>
<evidence type="ECO:0000256" key="12">
    <source>
        <dbReference type="SAM" id="MobiDB-lite"/>
    </source>
</evidence>
<dbReference type="Pfam" id="PF06025">
    <property type="entry name" value="DUF913"/>
    <property type="match status" value="1"/>
</dbReference>
<dbReference type="Gene3D" id="3.30.2160.10">
    <property type="entry name" value="Hect, E3 ligase catalytic domain"/>
    <property type="match status" value="1"/>
</dbReference>
<reference evidence="14 15" key="1">
    <citation type="journal article" date="2014" name="BMC Genomics">
        <title>Genome sequencing of four Aureobasidium pullulans varieties: biotechnological potential, stress tolerance, and description of new species.</title>
        <authorList>
            <person name="Gostin Ar C."/>
            <person name="Ohm R.A."/>
            <person name="Kogej T."/>
            <person name="Sonjak S."/>
            <person name="Turk M."/>
            <person name="Zajc J."/>
            <person name="Zalar P."/>
            <person name="Grube M."/>
            <person name="Sun H."/>
            <person name="Han J."/>
            <person name="Sharma A."/>
            <person name="Chiniquy J."/>
            <person name="Ngan C.Y."/>
            <person name="Lipzen A."/>
            <person name="Barry K."/>
            <person name="Grigoriev I.V."/>
            <person name="Gunde-Cimerman N."/>
        </authorList>
    </citation>
    <scope>NUCLEOTIDE SEQUENCE [LARGE SCALE GENOMIC DNA]</scope>
    <source>
        <strain evidence="14 15">EXF-2481</strain>
    </source>
</reference>
<feature type="region of interest" description="Disordered" evidence="12">
    <location>
        <begin position="3054"/>
        <end position="3086"/>
    </location>
</feature>
<evidence type="ECO:0000256" key="1">
    <source>
        <dbReference type="ARBA" id="ARBA00000885"/>
    </source>
</evidence>
<feature type="compositionally biased region" description="Acidic residues" evidence="12">
    <location>
        <begin position="2361"/>
        <end position="2394"/>
    </location>
</feature>
<evidence type="ECO:0000256" key="4">
    <source>
        <dbReference type="ARBA" id="ARBA00012485"/>
    </source>
</evidence>
<feature type="compositionally biased region" description="Acidic residues" evidence="12">
    <location>
        <begin position="2336"/>
        <end position="2346"/>
    </location>
</feature>
<evidence type="ECO:0000256" key="9">
    <source>
        <dbReference type="ARBA" id="ARBA00023242"/>
    </source>
</evidence>
<dbReference type="InterPro" id="IPR010309">
    <property type="entry name" value="E3_Ub_ligase_DUF908"/>
</dbReference>
<keyword evidence="5" id="KW-0813">Transport</keyword>
<dbReference type="EMBL" id="KL584767">
    <property type="protein sequence ID" value="KEQ93089.1"/>
    <property type="molecule type" value="Genomic_DNA"/>
</dbReference>
<feature type="compositionally biased region" description="Basic and acidic residues" evidence="12">
    <location>
        <begin position="2810"/>
        <end position="2876"/>
    </location>
</feature>
<comment type="similarity">
    <text evidence="10">Belongs to the UPL family. TOM1/PTR1 subfamily.</text>
</comment>
<feature type="region of interest" description="Disordered" evidence="12">
    <location>
        <begin position="1163"/>
        <end position="1192"/>
    </location>
</feature>
<feature type="compositionally biased region" description="Basic and acidic residues" evidence="12">
    <location>
        <begin position="1993"/>
        <end position="2002"/>
    </location>
</feature>
<feature type="compositionally biased region" description="Polar residues" evidence="12">
    <location>
        <begin position="919"/>
        <end position="928"/>
    </location>
</feature>
<comment type="catalytic activity">
    <reaction evidence="1">
        <text>S-ubiquitinyl-[E2 ubiquitin-conjugating enzyme]-L-cysteine + [acceptor protein]-L-lysine = [E2 ubiquitin-conjugating enzyme]-L-cysteine + N(6)-ubiquitinyl-[acceptor protein]-L-lysine.</text>
        <dbReference type="EC" id="2.3.2.26"/>
    </reaction>
</comment>
<evidence type="ECO:0000256" key="2">
    <source>
        <dbReference type="ARBA" id="ARBA00004123"/>
    </source>
</evidence>
<comment type="subcellular location">
    <subcellularLocation>
        <location evidence="2">Nucleus</location>
    </subcellularLocation>
</comment>
<feature type="domain" description="HECT" evidence="13">
    <location>
        <begin position="3646"/>
        <end position="3982"/>
    </location>
</feature>
<dbReference type="PROSITE" id="PS50237">
    <property type="entry name" value="HECT"/>
    <property type="match status" value="1"/>
</dbReference>
<organism evidence="14 15">
    <name type="scientific">Aureobasidium subglaciale (strain EXF-2481)</name>
    <name type="common">Aureobasidium pullulans var. subglaciale</name>
    <dbReference type="NCBI Taxonomy" id="1043005"/>
    <lineage>
        <taxon>Eukaryota</taxon>
        <taxon>Fungi</taxon>
        <taxon>Dikarya</taxon>
        <taxon>Ascomycota</taxon>
        <taxon>Pezizomycotina</taxon>
        <taxon>Dothideomycetes</taxon>
        <taxon>Dothideomycetidae</taxon>
        <taxon>Dothideales</taxon>
        <taxon>Saccotheciaceae</taxon>
        <taxon>Aureobasidium</taxon>
    </lineage>
</organism>
<feature type="compositionally biased region" description="Basic and acidic residues" evidence="12">
    <location>
        <begin position="3064"/>
        <end position="3073"/>
    </location>
</feature>
<feature type="region of interest" description="Disordered" evidence="12">
    <location>
        <begin position="2810"/>
        <end position="2900"/>
    </location>
</feature>
<protein>
    <recommendedName>
        <fullName evidence="4">HECT-type E3 ubiquitin transferase</fullName>
        <ecNumber evidence="4">2.3.2.26</ecNumber>
    </recommendedName>
</protein>
<dbReference type="PANTHER" id="PTHR11254:SF67">
    <property type="entry name" value="E3 UBIQUITIN-PROTEIN LIGASE HUWE1"/>
    <property type="match status" value="1"/>
</dbReference>
<dbReference type="InterPro" id="IPR000569">
    <property type="entry name" value="HECT_dom"/>
</dbReference>
<dbReference type="InterPro" id="IPR050409">
    <property type="entry name" value="E3_ubiq-protein_ligase"/>
</dbReference>
<comment type="pathway">
    <text evidence="3">Protein modification; protein ubiquitination.</text>
</comment>
<dbReference type="GeneID" id="25372178"/>
<feature type="region of interest" description="Disordered" evidence="12">
    <location>
        <begin position="731"/>
        <end position="765"/>
    </location>
</feature>
<dbReference type="FunFam" id="3.30.2160.10:FF:000001">
    <property type="entry name" value="E3 ubiquitin-protein ligase NEDD4-like"/>
    <property type="match status" value="1"/>
</dbReference>